<gene>
    <name evidence="2" type="ORF">BO82DRAFT_13991</name>
</gene>
<dbReference type="RefSeq" id="XP_025485930.1">
    <property type="nucleotide sequence ID" value="XM_025630057.1"/>
</dbReference>
<name>A0A319BWJ1_9EURO</name>
<dbReference type="GeneID" id="37132798"/>
<accession>A0A319BWJ1</accession>
<sequence length="136" mass="15049">MRSPDPVPIIHPSSPNVPSAFYGCVFSFPRSGKLWQTKVPSSVRQRGRFSKRQGENDASPTSPSVSKRTVTKDNTRSVVNRLTNWQAYRLFSIIPKYGVPVLHCSMAPPGPILDEAVNSPPLRREGKSRTGPCFPT</sequence>
<dbReference type="PROSITE" id="PS51257">
    <property type="entry name" value="PROKAR_LIPOPROTEIN"/>
    <property type="match status" value="1"/>
</dbReference>
<protein>
    <submittedName>
        <fullName evidence="2">Uncharacterized protein</fullName>
    </submittedName>
</protein>
<proteinExistence type="predicted"/>
<feature type="region of interest" description="Disordered" evidence="1">
    <location>
        <begin position="37"/>
        <end position="75"/>
    </location>
</feature>
<dbReference type="EMBL" id="KZ821779">
    <property type="protein sequence ID" value="PYH75730.1"/>
    <property type="molecule type" value="Genomic_DNA"/>
</dbReference>
<feature type="compositionally biased region" description="Polar residues" evidence="1">
    <location>
        <begin position="56"/>
        <end position="68"/>
    </location>
</feature>
<dbReference type="Proteomes" id="UP000248340">
    <property type="component" value="Unassembled WGS sequence"/>
</dbReference>
<organism evidence="2 3">
    <name type="scientific">Aspergillus uvarum CBS 121591</name>
    <dbReference type="NCBI Taxonomy" id="1448315"/>
    <lineage>
        <taxon>Eukaryota</taxon>
        <taxon>Fungi</taxon>
        <taxon>Dikarya</taxon>
        <taxon>Ascomycota</taxon>
        <taxon>Pezizomycotina</taxon>
        <taxon>Eurotiomycetes</taxon>
        <taxon>Eurotiomycetidae</taxon>
        <taxon>Eurotiales</taxon>
        <taxon>Aspergillaceae</taxon>
        <taxon>Aspergillus</taxon>
        <taxon>Aspergillus subgen. Circumdati</taxon>
    </lineage>
</organism>
<evidence type="ECO:0000313" key="2">
    <source>
        <dbReference type="EMBL" id="PYH75730.1"/>
    </source>
</evidence>
<dbReference type="VEuPathDB" id="FungiDB:BO82DRAFT_13991"/>
<dbReference type="AlphaFoldDB" id="A0A319BWJ1"/>
<evidence type="ECO:0000256" key="1">
    <source>
        <dbReference type="SAM" id="MobiDB-lite"/>
    </source>
</evidence>
<reference evidence="2 3" key="1">
    <citation type="submission" date="2016-12" db="EMBL/GenBank/DDBJ databases">
        <title>The genomes of Aspergillus section Nigri reveals drivers in fungal speciation.</title>
        <authorList>
            <consortium name="DOE Joint Genome Institute"/>
            <person name="Vesth T.C."/>
            <person name="Nybo J."/>
            <person name="Theobald S."/>
            <person name="Brandl J."/>
            <person name="Frisvad J.C."/>
            <person name="Nielsen K.F."/>
            <person name="Lyhne E.K."/>
            <person name="Kogle M.E."/>
            <person name="Kuo A."/>
            <person name="Riley R."/>
            <person name="Clum A."/>
            <person name="Nolan M."/>
            <person name="Lipzen A."/>
            <person name="Salamov A."/>
            <person name="Henrissat B."/>
            <person name="Wiebenga A."/>
            <person name="De Vries R.P."/>
            <person name="Grigoriev I.V."/>
            <person name="Mortensen U.H."/>
            <person name="Andersen M.R."/>
            <person name="Baker S.E."/>
        </authorList>
    </citation>
    <scope>NUCLEOTIDE SEQUENCE [LARGE SCALE GENOMIC DNA]</scope>
    <source>
        <strain evidence="2 3">CBS 121591</strain>
    </source>
</reference>
<feature type="region of interest" description="Disordered" evidence="1">
    <location>
        <begin position="117"/>
        <end position="136"/>
    </location>
</feature>
<evidence type="ECO:0000313" key="3">
    <source>
        <dbReference type="Proteomes" id="UP000248340"/>
    </source>
</evidence>
<keyword evidence="3" id="KW-1185">Reference proteome</keyword>